<feature type="binding site" evidence="5">
    <location>
        <position position="431"/>
    </location>
    <ligand>
        <name>Zn(2+)</name>
        <dbReference type="ChEBI" id="CHEBI:29105"/>
        <label>1</label>
    </ligand>
</feature>
<feature type="binding site" evidence="5">
    <location>
        <position position="471"/>
    </location>
    <ligand>
        <name>Zn(2+)</name>
        <dbReference type="ChEBI" id="CHEBI:29105"/>
        <label>2</label>
    </ligand>
</feature>
<evidence type="ECO:0000259" key="9">
    <source>
        <dbReference type="PROSITE" id="PS51845"/>
    </source>
</evidence>
<feature type="binding site" evidence="5">
    <location>
        <position position="470"/>
    </location>
    <ligand>
        <name>Zn(2+)</name>
        <dbReference type="ChEBI" id="CHEBI:29105"/>
        <label>1</label>
    </ligand>
</feature>
<evidence type="ECO:0000256" key="7">
    <source>
        <dbReference type="SAM" id="MobiDB-lite"/>
    </source>
</evidence>
<dbReference type="CDD" id="cd00077">
    <property type="entry name" value="HDc"/>
    <property type="match status" value="1"/>
</dbReference>
<keyword evidence="8" id="KW-1133">Transmembrane helix</keyword>
<evidence type="ECO:0000256" key="1">
    <source>
        <dbReference type="ARBA" id="ARBA00022723"/>
    </source>
</evidence>
<comment type="similarity">
    <text evidence="6">Belongs to the cyclic nucleotide phosphodiesterase family.</text>
</comment>
<evidence type="ECO:0000256" key="4">
    <source>
        <dbReference type="PIRSR" id="PIRSR623088-2"/>
    </source>
</evidence>
<feature type="region of interest" description="Disordered" evidence="7">
    <location>
        <begin position="1"/>
        <end position="30"/>
    </location>
</feature>
<comment type="cofactor">
    <cofactor evidence="6">
        <name>a divalent metal cation</name>
        <dbReference type="ChEBI" id="CHEBI:60240"/>
    </cofactor>
    <text evidence="6">Binds 2 divalent metal cations per subunit. Site 1 may preferentially bind zinc ions, while site 2 has a preference for magnesium and/or manganese ions.</text>
</comment>
<name>A0A0G4F7T7_9ALVE</name>
<proteinExistence type="inferred from homology"/>
<protein>
    <recommendedName>
        <fullName evidence="6">Phosphodiesterase</fullName>
        <ecNumber evidence="6">3.1.4.-</ecNumber>
    </recommendedName>
</protein>
<keyword evidence="1 5" id="KW-0479">Metal-binding</keyword>
<dbReference type="AlphaFoldDB" id="A0A0G4F7T7"/>
<dbReference type="PhylomeDB" id="A0A0G4F7T7"/>
<evidence type="ECO:0000256" key="2">
    <source>
        <dbReference type="ARBA" id="ARBA00022801"/>
    </source>
</evidence>
<feature type="transmembrane region" description="Helical" evidence="8">
    <location>
        <begin position="112"/>
        <end position="131"/>
    </location>
</feature>
<feature type="binding site" evidence="4">
    <location>
        <position position="637"/>
    </location>
    <ligand>
        <name>AMP</name>
        <dbReference type="ChEBI" id="CHEBI:456215"/>
    </ligand>
</feature>
<dbReference type="VEuPathDB" id="CryptoDB:Cvel_15676"/>
<reference evidence="10" key="1">
    <citation type="submission" date="2014-11" db="EMBL/GenBank/DDBJ databases">
        <authorList>
            <person name="Otto D Thomas"/>
            <person name="Naeem Raeece"/>
        </authorList>
    </citation>
    <scope>NUCLEOTIDE SEQUENCE</scope>
</reference>
<feature type="binding site" evidence="4">
    <location>
        <position position="586"/>
    </location>
    <ligand>
        <name>AMP</name>
        <dbReference type="ChEBI" id="CHEBI:456215"/>
    </ligand>
</feature>
<feature type="active site" description="Proton donor" evidence="3">
    <location>
        <position position="427"/>
    </location>
</feature>
<evidence type="ECO:0000256" key="3">
    <source>
        <dbReference type="PIRSR" id="PIRSR623088-1"/>
    </source>
</evidence>
<dbReference type="InterPro" id="IPR003607">
    <property type="entry name" value="HD/PDEase_dom"/>
</dbReference>
<gene>
    <name evidence="10" type="ORF">Cvel_15676</name>
</gene>
<dbReference type="GO" id="GO:0046872">
    <property type="term" value="F:metal ion binding"/>
    <property type="evidence" value="ECO:0007669"/>
    <property type="project" value="UniProtKB-KW"/>
</dbReference>
<dbReference type="EMBL" id="CDMZ01000188">
    <property type="protein sequence ID" value="CEM08759.1"/>
    <property type="molecule type" value="Genomic_DNA"/>
</dbReference>
<dbReference type="Pfam" id="PF00233">
    <property type="entry name" value="PDEase_I"/>
    <property type="match status" value="1"/>
</dbReference>
<dbReference type="Gene3D" id="1.10.1300.10">
    <property type="entry name" value="3'5'-cyclic nucleotide phosphodiesterase, catalytic domain"/>
    <property type="match status" value="1"/>
</dbReference>
<evidence type="ECO:0000313" key="10">
    <source>
        <dbReference type="EMBL" id="CEM08759.1"/>
    </source>
</evidence>
<dbReference type="PANTHER" id="PTHR11347">
    <property type="entry name" value="CYCLIC NUCLEOTIDE PHOSPHODIESTERASE"/>
    <property type="match status" value="1"/>
</dbReference>
<feature type="binding site" evidence="5">
    <location>
        <position position="471"/>
    </location>
    <ligand>
        <name>Zn(2+)</name>
        <dbReference type="ChEBI" id="CHEBI:29105"/>
        <label>1</label>
    </ligand>
</feature>
<evidence type="ECO:0000256" key="5">
    <source>
        <dbReference type="PIRSR" id="PIRSR623088-3"/>
    </source>
</evidence>
<feature type="domain" description="PDEase" evidence="9">
    <location>
        <begin position="351"/>
        <end position="683"/>
    </location>
</feature>
<dbReference type="GO" id="GO:0004114">
    <property type="term" value="F:3',5'-cyclic-nucleotide phosphodiesterase activity"/>
    <property type="evidence" value="ECO:0007669"/>
    <property type="project" value="InterPro"/>
</dbReference>
<feature type="region of interest" description="Disordered" evidence="7">
    <location>
        <begin position="278"/>
        <end position="317"/>
    </location>
</feature>
<dbReference type="SMART" id="SM00471">
    <property type="entry name" value="HDc"/>
    <property type="match status" value="1"/>
</dbReference>
<keyword evidence="8" id="KW-0472">Membrane</keyword>
<dbReference type="InterPro" id="IPR023088">
    <property type="entry name" value="PDEase"/>
</dbReference>
<feature type="binding site" evidence="5">
    <location>
        <position position="586"/>
    </location>
    <ligand>
        <name>Zn(2+)</name>
        <dbReference type="ChEBI" id="CHEBI:29105"/>
        <label>1</label>
    </ligand>
</feature>
<feature type="region of interest" description="Disordered" evidence="7">
    <location>
        <begin position="745"/>
        <end position="787"/>
    </location>
</feature>
<dbReference type="EC" id="3.1.4.-" evidence="6"/>
<sequence length="787" mass="87176">MSPVTVDPPEGSRSMSMSGEEDMEKSKRRDSKSGKRLAYKTALLDLFAATVVCAYFCLVMVLCLSHSHRTSGRRVDKTLLSLEGLLLVLFLVESLYKSVRSAAPKVLERWDLFDLGLIGLSLCLTGALLHFPSKQKMLIGPADAFRVVLLLRKWKLSGLVFRRLGDTVSVGLMSPLHRCLFLLKRAQNDMDSAEIAEVIALLSSGDLLEPGEVFDCGVSPGAHSFKQEATWWFKTGKRGKLYIPDREKASVYFQRKDLTTKHRRHLSTIDQVPTYTSFKIGDDTRSSGTGSGPERVVSKGSESSPEMAVEESPAEMLARASENIPAEALAGLHKTDSEGEGSLGRVLNIELSDSVEAELVTLLEKAETWEFDVFRLEETSAEHSLAALLNHITLRHSLLDDLQIPSDKWHRFVRRLERGYCAENAYHKALHAADVTQAAYFVCTEGGLSENMADFSVVDFFSVVLAAAAHDYDHPGVNNAFLMKTGDPLAIRYNDRSVLENHHISAVWSLLVREDASFLSHLPTETIAVIREILITIVLSTDMTLHFSKLGAFKAKSAASKSWIENPKMTNEDKMLLFSVAVHACDISNPARPLPAYRKWTELVMTEFFSQGDRERENGLPISMLMDRASTNIARGQVGFIDVIVVPLLTAMEEVLPAMKVCTTYMKGNRDFWAENEAAAEAQMKAGTQKVPVLPVFWQQYHLKHQMGAEDEDGTNQRQGGSDGARTTGSLRSRRSSLMSAANLLSLPSPTSKSAKRHSTLTCAPTASQILKRAESLRKGPRNRQVD</sequence>
<feature type="region of interest" description="Disordered" evidence="7">
    <location>
        <begin position="708"/>
        <end position="733"/>
    </location>
</feature>
<keyword evidence="2 6" id="KW-0378">Hydrolase</keyword>
<feature type="binding site" evidence="4">
    <location>
        <position position="471"/>
    </location>
    <ligand>
        <name>AMP</name>
        <dbReference type="ChEBI" id="CHEBI:456215"/>
    </ligand>
</feature>
<dbReference type="PROSITE" id="PS00126">
    <property type="entry name" value="PDEASE_I_1"/>
    <property type="match status" value="1"/>
</dbReference>
<organism evidence="10">
    <name type="scientific">Chromera velia CCMP2878</name>
    <dbReference type="NCBI Taxonomy" id="1169474"/>
    <lineage>
        <taxon>Eukaryota</taxon>
        <taxon>Sar</taxon>
        <taxon>Alveolata</taxon>
        <taxon>Colpodellida</taxon>
        <taxon>Chromeraceae</taxon>
        <taxon>Chromera</taxon>
    </lineage>
</organism>
<dbReference type="InterPro" id="IPR023174">
    <property type="entry name" value="PDEase_CS"/>
</dbReference>
<accession>A0A0G4F7T7</accession>
<dbReference type="SUPFAM" id="SSF109604">
    <property type="entry name" value="HD-domain/PDEase-like"/>
    <property type="match status" value="1"/>
</dbReference>
<evidence type="ECO:0000256" key="6">
    <source>
        <dbReference type="RuleBase" id="RU363067"/>
    </source>
</evidence>
<feature type="compositionally biased region" description="Basic and acidic residues" evidence="7">
    <location>
        <begin position="772"/>
        <end position="787"/>
    </location>
</feature>
<dbReference type="InterPro" id="IPR002073">
    <property type="entry name" value="PDEase_catalytic_dom"/>
</dbReference>
<feature type="transmembrane region" description="Helical" evidence="8">
    <location>
        <begin position="42"/>
        <end position="63"/>
    </location>
</feature>
<dbReference type="PRINTS" id="PR00387">
    <property type="entry name" value="PDIESTERASE1"/>
</dbReference>
<dbReference type="PROSITE" id="PS51845">
    <property type="entry name" value="PDEASE_I_2"/>
    <property type="match status" value="1"/>
</dbReference>
<evidence type="ECO:0000256" key="8">
    <source>
        <dbReference type="SAM" id="Phobius"/>
    </source>
</evidence>
<dbReference type="GO" id="GO:0007165">
    <property type="term" value="P:signal transduction"/>
    <property type="evidence" value="ECO:0007669"/>
    <property type="project" value="InterPro"/>
</dbReference>
<feature type="binding site" evidence="4">
    <location>
        <begin position="427"/>
        <end position="431"/>
    </location>
    <ligand>
        <name>AMP</name>
        <dbReference type="ChEBI" id="CHEBI:456215"/>
    </ligand>
</feature>
<keyword evidence="8" id="KW-0812">Transmembrane</keyword>
<dbReference type="InterPro" id="IPR036971">
    <property type="entry name" value="PDEase_catalytic_dom_sf"/>
</dbReference>
<feature type="compositionally biased region" description="Polar residues" evidence="7">
    <location>
        <begin position="760"/>
        <end position="769"/>
    </location>
</feature>